<feature type="transmembrane region" description="Helical" evidence="1">
    <location>
        <begin position="302"/>
        <end position="322"/>
    </location>
</feature>
<dbReference type="InterPro" id="IPR012171">
    <property type="entry name" value="Fatty_acid_desaturase"/>
</dbReference>
<feature type="transmembrane region" description="Helical" evidence="1">
    <location>
        <begin position="278"/>
        <end position="296"/>
    </location>
</feature>
<reference evidence="3" key="1">
    <citation type="journal article" date="2020" name="Nature">
        <title>Giant virus diversity and host interactions through global metagenomics.</title>
        <authorList>
            <person name="Schulz F."/>
            <person name="Roux S."/>
            <person name="Paez-Espino D."/>
            <person name="Jungbluth S."/>
            <person name="Walsh D.A."/>
            <person name="Denef V.J."/>
            <person name="McMahon K.D."/>
            <person name="Konstantinidis K.T."/>
            <person name="Eloe-Fadrosh E.A."/>
            <person name="Kyrpides N.C."/>
            <person name="Woyke T."/>
        </authorList>
    </citation>
    <scope>NUCLEOTIDE SEQUENCE</scope>
    <source>
        <strain evidence="3">GVMAG-M-3300027963-21</strain>
    </source>
</reference>
<dbReference type="EMBL" id="MN740527">
    <property type="protein sequence ID" value="QHU31448.1"/>
    <property type="molecule type" value="Genomic_DNA"/>
</dbReference>
<proteinExistence type="predicted"/>
<name>A0A6C0LNB8_9ZZZZ</name>
<sequence>MTDTIADHHVRLEGIVYDLREFSKVHPGGSNSLAIFGGKDATIHYYMLHPHHRIRTHILDKYKAAKAAEAAEAAEAVATATEATATATAHRYTFHRLNELKAIVAKAIPYPYATNEWWIKAIAIMIAEIYVEYHNYIYGFTIGKSILLGFLMAMIGLCIQHDANHGAVSRSEIINRLWGYTQDWIGGSSLLWKHHHVLLHHAYTNVIEHDPDITTDIVRLHKDIRYKEHHSWQKIYAWFLLLLLPLNWHFTELGDLLKMHHMSHRISSFATHEQKIAIVLRIAFYIRFYVLPLYRYPSLYTLLHIGISLAVGGIYLGLNFIISHNFEGVKNNTNTDTNATTTTTTTTDWAISQIESSSTVGGRLLGFFHGGLNYQIEHHLFPRISHVHYYKIKPIVQDWCKKNNIKYTYYNTLCDNIYSCYKYLELRGRRSD</sequence>
<dbReference type="PROSITE" id="PS50255">
    <property type="entry name" value="CYTOCHROME_B5_2"/>
    <property type="match status" value="1"/>
</dbReference>
<dbReference type="Gene3D" id="3.10.120.10">
    <property type="entry name" value="Cytochrome b5-like heme/steroid binding domain"/>
    <property type="match status" value="1"/>
</dbReference>
<feature type="transmembrane region" description="Helical" evidence="1">
    <location>
        <begin position="235"/>
        <end position="257"/>
    </location>
</feature>
<dbReference type="PIRSF" id="PIRSF015921">
    <property type="entry name" value="FA_sphinglp_des"/>
    <property type="match status" value="1"/>
</dbReference>
<dbReference type="InterPro" id="IPR036400">
    <property type="entry name" value="Cyt_B5-like_heme/steroid_sf"/>
</dbReference>
<keyword evidence="1" id="KW-0472">Membrane</keyword>
<evidence type="ECO:0000313" key="3">
    <source>
        <dbReference type="EMBL" id="QHU31448.1"/>
    </source>
</evidence>
<keyword evidence="1" id="KW-1133">Transmembrane helix</keyword>
<evidence type="ECO:0000259" key="2">
    <source>
        <dbReference type="PROSITE" id="PS50255"/>
    </source>
</evidence>
<dbReference type="PANTHER" id="PTHR19353:SF75">
    <property type="entry name" value="FATTY ACID DESATURASE, PUTATIVE-RELATED"/>
    <property type="match status" value="1"/>
</dbReference>
<dbReference type="PANTHER" id="PTHR19353">
    <property type="entry name" value="FATTY ACID DESATURASE 2"/>
    <property type="match status" value="1"/>
</dbReference>
<protein>
    <recommendedName>
        <fullName evidence="2">Cytochrome b5 heme-binding domain-containing protein</fullName>
    </recommendedName>
</protein>
<dbReference type="Pfam" id="PF00173">
    <property type="entry name" value="Cyt-b5"/>
    <property type="match status" value="1"/>
</dbReference>
<dbReference type="AlphaFoldDB" id="A0A6C0LNB8"/>
<dbReference type="GO" id="GO:0006629">
    <property type="term" value="P:lipid metabolic process"/>
    <property type="evidence" value="ECO:0007669"/>
    <property type="project" value="InterPro"/>
</dbReference>
<accession>A0A6C0LNB8</accession>
<dbReference type="InterPro" id="IPR005804">
    <property type="entry name" value="FA_desaturase_dom"/>
</dbReference>
<feature type="domain" description="Cytochrome b5 heme-binding" evidence="2">
    <location>
        <begin position="1"/>
        <end position="68"/>
    </location>
</feature>
<dbReference type="SUPFAM" id="SSF55856">
    <property type="entry name" value="Cytochrome b5-like heme/steroid binding domain"/>
    <property type="match status" value="1"/>
</dbReference>
<dbReference type="InterPro" id="IPR001199">
    <property type="entry name" value="Cyt_B5-like_heme/steroid-bd"/>
</dbReference>
<dbReference type="Pfam" id="PF00487">
    <property type="entry name" value="FA_desaturase"/>
    <property type="match status" value="1"/>
</dbReference>
<dbReference type="GO" id="GO:0016717">
    <property type="term" value="F:oxidoreductase activity, acting on paired donors, with oxidation of a pair of donors resulting in the reduction of molecular oxygen to two molecules of water"/>
    <property type="evidence" value="ECO:0007669"/>
    <property type="project" value="TreeGrafter"/>
</dbReference>
<evidence type="ECO:0000256" key="1">
    <source>
        <dbReference type="SAM" id="Phobius"/>
    </source>
</evidence>
<dbReference type="GO" id="GO:0016020">
    <property type="term" value="C:membrane"/>
    <property type="evidence" value="ECO:0007669"/>
    <property type="project" value="TreeGrafter"/>
</dbReference>
<organism evidence="3">
    <name type="scientific">viral metagenome</name>
    <dbReference type="NCBI Taxonomy" id="1070528"/>
    <lineage>
        <taxon>unclassified sequences</taxon>
        <taxon>metagenomes</taxon>
        <taxon>organismal metagenomes</taxon>
    </lineage>
</organism>
<keyword evidence="1" id="KW-0812">Transmembrane</keyword>
<dbReference type="CDD" id="cd03506">
    <property type="entry name" value="Delta6-FADS-like"/>
    <property type="match status" value="1"/>
</dbReference>